<name>K3X060_GLOUD</name>
<dbReference type="AlphaFoldDB" id="K3X060"/>
<accession>K3X060</accession>
<keyword evidence="2" id="KW-1185">Reference proteome</keyword>
<reference evidence="2" key="1">
    <citation type="journal article" date="2010" name="Genome Biol.">
        <title>Genome sequence of the necrotrophic plant pathogen Pythium ultimum reveals original pathogenicity mechanisms and effector repertoire.</title>
        <authorList>
            <person name="Levesque C.A."/>
            <person name="Brouwer H."/>
            <person name="Cano L."/>
            <person name="Hamilton J.P."/>
            <person name="Holt C."/>
            <person name="Huitema E."/>
            <person name="Raffaele S."/>
            <person name="Robideau G.P."/>
            <person name="Thines M."/>
            <person name="Win J."/>
            <person name="Zerillo M.M."/>
            <person name="Beakes G.W."/>
            <person name="Boore J.L."/>
            <person name="Busam D."/>
            <person name="Dumas B."/>
            <person name="Ferriera S."/>
            <person name="Fuerstenberg S.I."/>
            <person name="Gachon C.M."/>
            <person name="Gaulin E."/>
            <person name="Govers F."/>
            <person name="Grenville-Briggs L."/>
            <person name="Horner N."/>
            <person name="Hostetler J."/>
            <person name="Jiang R.H."/>
            <person name="Johnson J."/>
            <person name="Krajaejun T."/>
            <person name="Lin H."/>
            <person name="Meijer H.J."/>
            <person name="Moore B."/>
            <person name="Morris P."/>
            <person name="Phuntmart V."/>
            <person name="Puiu D."/>
            <person name="Shetty J."/>
            <person name="Stajich J.E."/>
            <person name="Tripathy S."/>
            <person name="Wawra S."/>
            <person name="van West P."/>
            <person name="Whitty B.R."/>
            <person name="Coutinho P.M."/>
            <person name="Henrissat B."/>
            <person name="Martin F."/>
            <person name="Thomas P.D."/>
            <person name="Tyler B.M."/>
            <person name="De Vries R.P."/>
            <person name="Kamoun S."/>
            <person name="Yandell M."/>
            <person name="Tisserat N."/>
            <person name="Buell C.R."/>
        </authorList>
    </citation>
    <scope>NUCLEOTIDE SEQUENCE</scope>
    <source>
        <strain evidence="2">DAOM:BR144</strain>
    </source>
</reference>
<dbReference type="EnsemblProtists" id="PYU1_T010609">
    <property type="protein sequence ID" value="PYU1_T010609"/>
    <property type="gene ID" value="PYU1_G010586"/>
</dbReference>
<dbReference type="HOGENOM" id="CLU_151696_0_0_1"/>
<evidence type="ECO:0000313" key="1">
    <source>
        <dbReference type="EnsemblProtists" id="PYU1_T010609"/>
    </source>
</evidence>
<dbReference type="eggNOG" id="ENOG502SIAN">
    <property type="taxonomic scope" value="Eukaryota"/>
</dbReference>
<dbReference type="InParanoid" id="K3X060"/>
<dbReference type="EMBL" id="GL376596">
    <property type="status" value="NOT_ANNOTATED_CDS"/>
    <property type="molecule type" value="Genomic_DNA"/>
</dbReference>
<sequence length="142" mass="16162">QEYVSVVLLRDFWTWVHINTSNTGKSGNEDALLAQKCQSMLLEVATGAQLENQFELMSHYITCMFVKGTKYASADGIYNNGFVIENGKFLVQARDIWWIVLMKALRARITNAYMYELRGGTVQQKASLAYPDLLHINITIFS</sequence>
<organism evidence="1 2">
    <name type="scientific">Globisporangium ultimum (strain ATCC 200006 / CBS 805.95 / DAOM BR144)</name>
    <name type="common">Pythium ultimum</name>
    <dbReference type="NCBI Taxonomy" id="431595"/>
    <lineage>
        <taxon>Eukaryota</taxon>
        <taxon>Sar</taxon>
        <taxon>Stramenopiles</taxon>
        <taxon>Oomycota</taxon>
        <taxon>Peronosporomycetes</taxon>
        <taxon>Pythiales</taxon>
        <taxon>Pythiaceae</taxon>
        <taxon>Globisporangium</taxon>
    </lineage>
</organism>
<reference evidence="1" key="3">
    <citation type="submission" date="2015-02" db="UniProtKB">
        <authorList>
            <consortium name="EnsemblProtists"/>
        </authorList>
    </citation>
    <scope>IDENTIFICATION</scope>
    <source>
        <strain evidence="1">DAOM BR144</strain>
    </source>
</reference>
<proteinExistence type="predicted"/>
<dbReference type="OMA" id="TWVHINT"/>
<dbReference type="Proteomes" id="UP000019132">
    <property type="component" value="Unassembled WGS sequence"/>
</dbReference>
<protein>
    <submittedName>
        <fullName evidence="1">Uncharacterized protein</fullName>
    </submittedName>
</protein>
<reference evidence="2" key="2">
    <citation type="submission" date="2010-04" db="EMBL/GenBank/DDBJ databases">
        <authorList>
            <person name="Buell R."/>
            <person name="Hamilton J."/>
            <person name="Hostetler J."/>
        </authorList>
    </citation>
    <scope>NUCLEOTIDE SEQUENCE [LARGE SCALE GENOMIC DNA]</scope>
    <source>
        <strain evidence="2">DAOM:BR144</strain>
    </source>
</reference>
<dbReference type="VEuPathDB" id="FungiDB:PYU1_G010586"/>
<evidence type="ECO:0000313" key="2">
    <source>
        <dbReference type="Proteomes" id="UP000019132"/>
    </source>
</evidence>